<name>A0AC61RJS6_9BACT</name>
<keyword evidence="2" id="KW-1185">Reference proteome</keyword>
<reference evidence="1" key="1">
    <citation type="submission" date="2019-04" db="EMBL/GenBank/DDBJ databases">
        <title>Microbes associate with the intestines of laboratory mice.</title>
        <authorList>
            <person name="Navarre W."/>
            <person name="Wong E."/>
            <person name="Huang K."/>
            <person name="Tropini C."/>
            <person name="Ng K."/>
            <person name="Yu B."/>
        </authorList>
    </citation>
    <scope>NUCLEOTIDE SEQUENCE</scope>
    <source>
        <strain evidence="1">NM04_E33</strain>
    </source>
</reference>
<accession>A0AC61RJS6</accession>
<comment type="caution">
    <text evidence="1">The sequence shown here is derived from an EMBL/GenBank/DDBJ whole genome shotgun (WGS) entry which is preliminary data.</text>
</comment>
<proteinExistence type="predicted"/>
<gene>
    <name evidence="1" type="ORF">E5331_11160</name>
</gene>
<evidence type="ECO:0000313" key="1">
    <source>
        <dbReference type="EMBL" id="TGY78252.1"/>
    </source>
</evidence>
<organism evidence="1 2">
    <name type="scientific">Lepagella muris</name>
    <dbReference type="NCBI Taxonomy" id="3032870"/>
    <lineage>
        <taxon>Bacteria</taxon>
        <taxon>Pseudomonadati</taxon>
        <taxon>Bacteroidota</taxon>
        <taxon>Bacteroidia</taxon>
        <taxon>Bacteroidales</taxon>
        <taxon>Muribaculaceae</taxon>
        <taxon>Lepagella</taxon>
    </lineage>
</organism>
<evidence type="ECO:0000313" key="2">
    <source>
        <dbReference type="Proteomes" id="UP000306319"/>
    </source>
</evidence>
<dbReference type="Proteomes" id="UP000306319">
    <property type="component" value="Unassembled WGS sequence"/>
</dbReference>
<dbReference type="EMBL" id="SRYB01000015">
    <property type="protein sequence ID" value="TGY78252.1"/>
    <property type="molecule type" value="Genomic_DNA"/>
</dbReference>
<protein>
    <submittedName>
        <fullName evidence="1">FtsX-like permease family protein</fullName>
    </submittedName>
</protein>
<sequence length="804" mass="91748">MGEGTVRQNHINHQPSTINYQLYTMRSYFKFLRKNKAYTLIDVLGLALSVMFIILIGAYTWQETHLDSQHSKIDRMYVIGLDMEGSTTTGSHWRMIRKLMDQFPEIENGTALATNHRWLKTVDGENVPTNVVFVDSTFYDMFDFQLIRGDRKKVLANPNSIVVTEDYARRIWKDEDPIGKTIIYNSQEDPLIVSGIMAPMENTSIFSPDDKPVDALIPFEMTKYWNYSVYADEMNNATGAEIVLLAKDGTDLSENEQRYNDFAKEFYWILKMPGVECRMKLIPFKDHYFSGYASSTGALGRGDVKLVKILFATGLAILLFALMNYINLTVALSGYRAKEMATRRLLGDSRAGIMMKLMGESTLLCFVSFLIGAALAWLAWPYAENLLDRKIDIHYCVTPVTMAILICIILLMGVLAGIVPSLLISSSKPIDVVRGTFRRQTKMVFSKVFIVVQNMVTITMIAVAVTMYLQINHLINAPLGYNTEGIMYIENGGIKDKTKVFMQRVEQLPGVEMVSASCGHPLQGGNNNTMSWNDRTISFQSFIADENFMKIFGLGLERDNKTTDPVKTYLNRQAINELGLKEDAESYQYYENVEPIAGIIKDFHIRTILDDQHPLRISITDVDNFYPWGFLIKVKGDQMTTYEEVNKIFKEIYEWDNEDTMPYLTQQIEERFRSQSNLAKIVAIFAGIAVIISLLGLVAMSTYFVQQRRREIAVKKVFGCETSEMLRKLVLSFLMYVVIAFVIAIPIIYLIMNDWLSGFSYRISVYWWIYLVSGLACMVISVISVYFQSRKAASENPIKALYQN</sequence>